<feature type="region of interest" description="Disordered" evidence="1">
    <location>
        <begin position="427"/>
        <end position="457"/>
    </location>
</feature>
<feature type="region of interest" description="Disordered" evidence="1">
    <location>
        <begin position="385"/>
        <end position="410"/>
    </location>
</feature>
<accession>A0AAD8Y8Y3</accession>
<organism evidence="2 3">
    <name type="scientific">Skeletonema marinoi</name>
    <dbReference type="NCBI Taxonomy" id="267567"/>
    <lineage>
        <taxon>Eukaryota</taxon>
        <taxon>Sar</taxon>
        <taxon>Stramenopiles</taxon>
        <taxon>Ochrophyta</taxon>
        <taxon>Bacillariophyta</taxon>
        <taxon>Coscinodiscophyceae</taxon>
        <taxon>Thalassiosirophycidae</taxon>
        <taxon>Thalassiosirales</taxon>
        <taxon>Skeletonemataceae</taxon>
        <taxon>Skeletonema</taxon>
        <taxon>Skeletonema marinoi-dohrnii complex</taxon>
    </lineage>
</organism>
<keyword evidence="3" id="KW-1185">Reference proteome</keyword>
<name>A0AAD8Y8Y3_9STRA</name>
<dbReference type="AlphaFoldDB" id="A0AAD8Y8Y3"/>
<dbReference type="EMBL" id="JATAAI010000012">
    <property type="protein sequence ID" value="KAK1741848.1"/>
    <property type="molecule type" value="Genomic_DNA"/>
</dbReference>
<feature type="region of interest" description="Disordered" evidence="1">
    <location>
        <begin position="1"/>
        <end position="20"/>
    </location>
</feature>
<reference evidence="2" key="1">
    <citation type="submission" date="2023-06" db="EMBL/GenBank/DDBJ databases">
        <title>Survivors Of The Sea: Transcriptome response of Skeletonema marinoi to long-term dormancy.</title>
        <authorList>
            <person name="Pinder M.I.M."/>
            <person name="Kourtchenko O."/>
            <person name="Robertson E.K."/>
            <person name="Larsson T."/>
            <person name="Maumus F."/>
            <person name="Osuna-Cruz C.M."/>
            <person name="Vancaester E."/>
            <person name="Stenow R."/>
            <person name="Vandepoele K."/>
            <person name="Ploug H."/>
            <person name="Bruchert V."/>
            <person name="Godhe A."/>
            <person name="Topel M."/>
        </authorList>
    </citation>
    <scope>NUCLEOTIDE SEQUENCE</scope>
    <source>
        <strain evidence="2">R05AC</strain>
    </source>
</reference>
<dbReference type="Proteomes" id="UP001224775">
    <property type="component" value="Unassembled WGS sequence"/>
</dbReference>
<comment type="caution">
    <text evidence="2">The sequence shown here is derived from an EMBL/GenBank/DDBJ whole genome shotgun (WGS) entry which is preliminary data.</text>
</comment>
<gene>
    <name evidence="2" type="ORF">QTG54_007421</name>
</gene>
<feature type="compositionally biased region" description="Basic residues" evidence="1">
    <location>
        <begin position="318"/>
        <end position="327"/>
    </location>
</feature>
<dbReference type="InterPro" id="IPR009053">
    <property type="entry name" value="Prefoldin"/>
</dbReference>
<evidence type="ECO:0000313" key="2">
    <source>
        <dbReference type="EMBL" id="KAK1741848.1"/>
    </source>
</evidence>
<sequence>MSKAPLPASARDINPSDIRKDPLSLDELRKIKSLIDVAKVSGASKQATSCQPLTGRRVMVPITSKAFFEGVLQPPIKDSGSSSSVTAAEEQIVINIGGGQLKEMTRVQACAYLDKQLNVLDKSNTSKTKKTKAKSTALKKGFLNNTKSKASDKKPASSQNKATISKEILSSEEAMFPLMEIREECDIRGNIVNAEVINMSNTMKRIDDRLKNEGDIAEAGEGAEIGKLLADTLKESEADITTGLDKIKLKEEQADNNVEPTQETPVSNEDYEAILQRLEELELLEEEDAKSKKVNKTSSKRLQSGGWSKGFLNANNKSTKKAQKEKHVKVDANVKTIPSTRSTMTSAETQVKNNTRVSFSSKNEVKEIPRIGLNKVPQRPIPATTSAATAADATLDSSSDLDPFTPRSTVPFEDNVFRGVVKERTSPIVKANDDQTAQGAGERKKLSRFAQQRLQRG</sequence>
<evidence type="ECO:0000256" key="1">
    <source>
        <dbReference type="SAM" id="MobiDB-lite"/>
    </source>
</evidence>
<feature type="region of interest" description="Disordered" evidence="1">
    <location>
        <begin position="287"/>
        <end position="328"/>
    </location>
</feature>
<protein>
    <submittedName>
        <fullName evidence="2">Uncharacterized protein</fullName>
    </submittedName>
</protein>
<evidence type="ECO:0000313" key="3">
    <source>
        <dbReference type="Proteomes" id="UP001224775"/>
    </source>
</evidence>
<dbReference type="Gene3D" id="1.10.287.370">
    <property type="match status" value="1"/>
</dbReference>
<feature type="compositionally biased region" description="Low complexity" evidence="1">
    <location>
        <begin position="385"/>
        <end position="402"/>
    </location>
</feature>
<proteinExistence type="predicted"/>
<feature type="region of interest" description="Disordered" evidence="1">
    <location>
        <begin position="144"/>
        <end position="163"/>
    </location>
</feature>